<dbReference type="Pfam" id="PF19516">
    <property type="entry name" value="DUF6049"/>
    <property type="match status" value="1"/>
</dbReference>
<evidence type="ECO:0000313" key="4">
    <source>
        <dbReference type="Proteomes" id="UP000019753"/>
    </source>
</evidence>
<dbReference type="Proteomes" id="UP000019753">
    <property type="component" value="Unassembled WGS sequence"/>
</dbReference>
<dbReference type="InterPro" id="IPR046112">
    <property type="entry name" value="DUF6049"/>
</dbReference>
<protein>
    <submittedName>
        <fullName evidence="3">Uncharacterized protein</fullName>
    </submittedName>
</protein>
<feature type="region of interest" description="Disordered" evidence="1">
    <location>
        <begin position="382"/>
        <end position="437"/>
    </location>
</feature>
<dbReference type="RefSeq" id="WP_034228672.1">
    <property type="nucleotide sequence ID" value="NZ_AXCW01000315.1"/>
</dbReference>
<comment type="caution">
    <text evidence="3">The sequence shown here is derived from an EMBL/GenBank/DDBJ whole genome shotgun (WGS) entry which is preliminary data.</text>
</comment>
<evidence type="ECO:0000256" key="2">
    <source>
        <dbReference type="SAM" id="Phobius"/>
    </source>
</evidence>
<feature type="transmembrane region" description="Helical" evidence="2">
    <location>
        <begin position="356"/>
        <end position="375"/>
    </location>
</feature>
<reference evidence="3 4" key="1">
    <citation type="submission" date="2014-01" db="EMBL/GenBank/DDBJ databases">
        <title>Actinotalea ferrariae CF5-4.</title>
        <authorList>
            <person name="Chen F."/>
            <person name="Li Y."/>
            <person name="Wang G."/>
        </authorList>
    </citation>
    <scope>NUCLEOTIDE SEQUENCE [LARGE SCALE GENOMIC DNA]</scope>
    <source>
        <strain evidence="3 4">CF5-4</strain>
    </source>
</reference>
<feature type="compositionally biased region" description="Gly residues" evidence="1">
    <location>
        <begin position="425"/>
        <end position="437"/>
    </location>
</feature>
<name>A0A021VLQ1_9CELL</name>
<keyword evidence="2" id="KW-1133">Transmembrane helix</keyword>
<accession>A0A021VLQ1</accession>
<dbReference type="AlphaFoldDB" id="A0A021VLQ1"/>
<keyword evidence="4" id="KW-1185">Reference proteome</keyword>
<proteinExistence type="predicted"/>
<keyword evidence="2" id="KW-0472">Membrane</keyword>
<evidence type="ECO:0000256" key="1">
    <source>
        <dbReference type="SAM" id="MobiDB-lite"/>
    </source>
</evidence>
<evidence type="ECO:0000313" key="3">
    <source>
        <dbReference type="EMBL" id="EYR62154.1"/>
    </source>
</evidence>
<feature type="non-terminal residue" evidence="3">
    <location>
        <position position="1"/>
    </location>
</feature>
<dbReference type="EMBL" id="AXCW01000315">
    <property type="protein sequence ID" value="EYR62154.1"/>
    <property type="molecule type" value="Genomic_DNA"/>
</dbReference>
<organism evidence="3 4">
    <name type="scientific">Actinotalea ferrariae CF5-4</name>
    <dbReference type="NCBI Taxonomy" id="948458"/>
    <lineage>
        <taxon>Bacteria</taxon>
        <taxon>Bacillati</taxon>
        <taxon>Actinomycetota</taxon>
        <taxon>Actinomycetes</taxon>
        <taxon>Micrococcales</taxon>
        <taxon>Cellulomonadaceae</taxon>
        <taxon>Actinotalea</taxon>
    </lineage>
</organism>
<keyword evidence="2" id="KW-0812">Transmembrane</keyword>
<gene>
    <name evidence="3" type="ORF">N866_11200</name>
</gene>
<sequence length="437" mass="44880">RDAGLPASGTGLLAWPATDLPDLTTAAFVQAAGARGLVVGPGELLPPAVLTYTPSGRAVVSTARGEVTALIADERLSDGLRTGSLVLDEDGPRDDDVQRTPATAAQDLLAELAVITRERPTDARHVLATLPRDWSPEPAVADAQLAALADAPWVRMEPVTALVGAPDTGLDRGSLPRRVVGEREVPGRLLEEVADAVAQRADLATMVDRPEALVGDGELELLAPTSVAWRARPQQRSDLADAARARTAALGDAVAVVPGSDLTIIATSAGMPVRLTNALDQDVSVVVDLRPDSARLRSDGAVPVTVPAGGEEVVQVPVHAIQSADVGVTVEVRTPEGVLVDDDTVIAVRVRADWEGIGTLAIGALLALGLVVGLVRSIRRGRTGRRAQPRLDSGPDAFSPEEVAEVGAASTGRATAQHVEDTGPAGAGRPPGSGGAG</sequence>